<evidence type="ECO:0000313" key="2">
    <source>
        <dbReference type="Ensembl" id="ENSPSMP00000037829.1"/>
    </source>
</evidence>
<dbReference type="AlphaFoldDB" id="A0A8C9DW49"/>
<reference evidence="2" key="2">
    <citation type="submission" date="2025-09" db="UniProtKB">
        <authorList>
            <consortium name="Ensembl"/>
        </authorList>
    </citation>
    <scope>IDENTIFICATION</scope>
</reference>
<evidence type="ECO:0000256" key="1">
    <source>
        <dbReference type="SAM" id="SignalP"/>
    </source>
</evidence>
<dbReference type="Proteomes" id="UP000694414">
    <property type="component" value="Unplaced"/>
</dbReference>
<proteinExistence type="predicted"/>
<gene>
    <name evidence="2" type="primary">TF</name>
</gene>
<sequence>MRLAAGALLACAVLGLCLAVPEKTVRWCAVSDHEASKCYSFRDRLPLGPGPFSHRCGPKCGRQGGLDLGASQPGPGTFWQRQINRIPTVQLSSWEGPAV</sequence>
<accession>A0A8C9DW49</accession>
<feature type="chain" id="PRO_5034076761" evidence="1">
    <location>
        <begin position="20"/>
        <end position="99"/>
    </location>
</feature>
<name>A0A8C9DW49_PROSS</name>
<keyword evidence="1" id="KW-0732">Signal</keyword>
<reference evidence="2" key="1">
    <citation type="submission" date="2025-08" db="UniProtKB">
        <authorList>
            <consortium name="Ensembl"/>
        </authorList>
    </citation>
    <scope>IDENTIFICATION</scope>
</reference>
<keyword evidence="3" id="KW-1185">Reference proteome</keyword>
<evidence type="ECO:0000313" key="3">
    <source>
        <dbReference type="Proteomes" id="UP000694414"/>
    </source>
</evidence>
<organism evidence="2 3">
    <name type="scientific">Prolemur simus</name>
    <name type="common">Greater bamboo lemur</name>
    <name type="synonym">Hapalemur simus</name>
    <dbReference type="NCBI Taxonomy" id="1328070"/>
    <lineage>
        <taxon>Eukaryota</taxon>
        <taxon>Metazoa</taxon>
        <taxon>Chordata</taxon>
        <taxon>Craniata</taxon>
        <taxon>Vertebrata</taxon>
        <taxon>Euteleostomi</taxon>
        <taxon>Mammalia</taxon>
        <taxon>Eutheria</taxon>
        <taxon>Euarchontoglires</taxon>
        <taxon>Primates</taxon>
        <taxon>Strepsirrhini</taxon>
        <taxon>Lemuriformes</taxon>
        <taxon>Lemuridae</taxon>
        <taxon>Prolemur</taxon>
    </lineage>
</organism>
<dbReference type="Ensembl" id="ENSPSMT00000043551.1">
    <property type="protein sequence ID" value="ENSPSMP00000037829.1"/>
    <property type="gene ID" value="ENSPSMG00000025953.1"/>
</dbReference>
<feature type="signal peptide" evidence="1">
    <location>
        <begin position="1"/>
        <end position="19"/>
    </location>
</feature>
<protein>
    <submittedName>
        <fullName evidence="2">Transferrin</fullName>
    </submittedName>
</protein>
<dbReference type="GeneTree" id="ENSGT00940000154388"/>